<evidence type="ECO:0000256" key="1">
    <source>
        <dbReference type="SAM" id="MobiDB-lite"/>
    </source>
</evidence>
<evidence type="ECO:0000259" key="2">
    <source>
        <dbReference type="Pfam" id="PF09994"/>
    </source>
</evidence>
<keyword evidence="4" id="KW-1185">Reference proteome</keyword>
<comment type="caution">
    <text evidence="3">The sequence shown here is derived from an EMBL/GenBank/DDBJ whole genome shotgun (WGS) entry which is preliminary data.</text>
</comment>
<evidence type="ECO:0000313" key="3">
    <source>
        <dbReference type="EMBL" id="GFO58415.1"/>
    </source>
</evidence>
<sequence>MTGTAAKIKHTGSSNEAGSPCYRCQEQKSAAGRAPVRIRIAVFFDGTLNNRTNTGLGEKGINRGVSYENALTNVAILELYYQQNPEYDHSLSIYIEGIGTEDDEADSSITAGTGWGSTGILDKVETGMTKVIGEISKHLKRDQEIECLHLDCFGFSRGAAAARNFIYSVLFGQQNTLKLRLQSSTHYVGEIKVKFVGLYDTVASYGLNHRNDTEELHLDAIRYAENVVQLAAAEEHRKHFPLTNINSAPHGVQLFLPGAHSDIGGGYPDNMDEVDHQIMFVCRRHGLKAADKAALAREREWLLASGWYYEDEIQKVDQWDEVKVTRKGISNHFHRIPLKMMAELATENGVHFSAGLMSDFSIHHHLKEIEAFIRESPLDSPEYWLALNTDMIKKFRHDHLHFSACFGSTLGCNQPQFTDDDIVHGHRKREIIYG</sequence>
<gene>
    <name evidence="3" type="ORF">GMST_07400</name>
</gene>
<dbReference type="Pfam" id="PF09994">
    <property type="entry name" value="T6SS_Tle1-like_cat"/>
    <property type="match status" value="1"/>
</dbReference>
<name>A0A6V8MEJ2_9BACT</name>
<dbReference type="Proteomes" id="UP000556026">
    <property type="component" value="Unassembled WGS sequence"/>
</dbReference>
<feature type="domain" description="T6SS Phospholipase effector Tle1-like catalytic" evidence="2">
    <location>
        <begin position="183"/>
        <end position="273"/>
    </location>
</feature>
<accession>A0A6V8MEJ2</accession>
<proteinExistence type="predicted"/>
<reference evidence="4" key="1">
    <citation type="submission" date="2020-06" db="EMBL/GenBank/DDBJ databases">
        <title>Draft genomic sequence of Geomonas sp. Red330.</title>
        <authorList>
            <person name="Itoh H."/>
            <person name="Zhenxing X."/>
            <person name="Ushijima N."/>
            <person name="Masuda Y."/>
            <person name="Shiratori Y."/>
            <person name="Senoo K."/>
        </authorList>
    </citation>
    <scope>NUCLEOTIDE SEQUENCE [LARGE SCALE GENOMIC DNA]</scope>
    <source>
        <strain evidence="4">Red330</strain>
    </source>
</reference>
<evidence type="ECO:0000313" key="4">
    <source>
        <dbReference type="Proteomes" id="UP000556026"/>
    </source>
</evidence>
<feature type="region of interest" description="Disordered" evidence="1">
    <location>
        <begin position="1"/>
        <end position="20"/>
    </location>
</feature>
<organism evidence="3 4">
    <name type="scientific">Geomonas silvestris</name>
    <dbReference type="NCBI Taxonomy" id="2740184"/>
    <lineage>
        <taxon>Bacteria</taxon>
        <taxon>Pseudomonadati</taxon>
        <taxon>Thermodesulfobacteriota</taxon>
        <taxon>Desulfuromonadia</taxon>
        <taxon>Geobacterales</taxon>
        <taxon>Geobacteraceae</taxon>
        <taxon>Geomonas</taxon>
    </lineage>
</organism>
<protein>
    <recommendedName>
        <fullName evidence="2">T6SS Phospholipase effector Tle1-like catalytic domain-containing protein</fullName>
    </recommendedName>
</protein>
<dbReference type="RefSeq" id="WP_183353284.1">
    <property type="nucleotide sequence ID" value="NZ_BLXX01000002.1"/>
</dbReference>
<dbReference type="InterPro" id="IPR018712">
    <property type="entry name" value="Tle1-like_cat"/>
</dbReference>
<dbReference type="EMBL" id="BLXX01000002">
    <property type="protein sequence ID" value="GFO58415.1"/>
    <property type="molecule type" value="Genomic_DNA"/>
</dbReference>
<dbReference type="PANTHER" id="PTHR33840">
    <property type="match status" value="1"/>
</dbReference>
<dbReference type="PANTHER" id="PTHR33840:SF1">
    <property type="entry name" value="TLE1 PHOSPHOLIPASE DOMAIN-CONTAINING PROTEIN"/>
    <property type="match status" value="1"/>
</dbReference>
<dbReference type="AlphaFoldDB" id="A0A6V8MEJ2"/>